<accession>A0A6J5PB72</accession>
<dbReference type="EMBL" id="LR796795">
    <property type="protein sequence ID" value="CAB4166691.1"/>
    <property type="molecule type" value="Genomic_DNA"/>
</dbReference>
<dbReference type="InterPro" id="IPR032427">
    <property type="entry name" value="P22_portal"/>
</dbReference>
<name>A0A6J5PB72_9CAUD</name>
<dbReference type="Pfam" id="PF16510">
    <property type="entry name" value="P22_portal"/>
    <property type="match status" value="1"/>
</dbReference>
<proteinExistence type="predicted"/>
<protein>
    <recommendedName>
        <fullName evidence="3">Portal protein</fullName>
    </recommendedName>
</protein>
<gene>
    <name evidence="2" type="ORF">UFOVP844_45</name>
</gene>
<sequence length="667" mass="77072">MRLTGQEIRNWYDDSYNKNYYAWNDFFPFADRDLRFFLSDQWDEAEKQAMFQNGRSTFVYNYVRPKINMVSGYQKKHQHSSVVVPVESRDQATADQLTKLLLYVMQHADGYEMISECFRGGLITGWNLMAIWKDYRDDPVDGDIRFGRIPYNGFIADPYFVQRSMDDASNICRRNYLSLEMTQSLLPKHRKELELLYKIGWERDDKFTWLPYQQQPNGQKMMAYDEFWVQGWENKKYIQNVMTGQRIPYVSTDSDFILYSDPNNVLLEITERYVDQHIIVNSQHIHTERNPYGLNEYPFVPFFTIFEPESSDYTLKVQSLVRVMIDPQREANRRRSQMIDIVESQINSGWIAEEDAVVNPNSLYKTSQGQVIWKKRGGQPGNLERIQGADIPGGFFQLNSIHDQDIGGVANISDELLGQAETEQDSGLKVMLRQSAALIGLQDIMAGLRFSQECVSKKVLKIIQTWSPEKIQRIINEEPTPALREKQTMKFDIAVQEGVLTDTQQQMFFRQLIDLKELGEPVPPGLLAKIAPLQGKTEYMKAMEEFNQQQQQAQEKAAAIEMEKLRTEAQLYQSQSINNIAGAKERFTRAVANMGLEDARVSEAVENRSDAVLRQAQAVKQLEAMDDDKIIKLLQVFSTMEEIARVREAELKADDVEISKNADKKGG</sequence>
<evidence type="ECO:0000313" key="2">
    <source>
        <dbReference type="EMBL" id="CAB4166691.1"/>
    </source>
</evidence>
<evidence type="ECO:0008006" key="3">
    <source>
        <dbReference type="Google" id="ProtNLM"/>
    </source>
</evidence>
<reference evidence="2" key="1">
    <citation type="submission" date="2020-04" db="EMBL/GenBank/DDBJ databases">
        <authorList>
            <person name="Chiriac C."/>
            <person name="Salcher M."/>
            <person name="Ghai R."/>
            <person name="Kavagutti S V."/>
        </authorList>
    </citation>
    <scope>NUCLEOTIDE SEQUENCE</scope>
</reference>
<keyword evidence="1" id="KW-0175">Coiled coil</keyword>
<organism evidence="2">
    <name type="scientific">uncultured Caudovirales phage</name>
    <dbReference type="NCBI Taxonomy" id="2100421"/>
    <lineage>
        <taxon>Viruses</taxon>
        <taxon>Duplodnaviria</taxon>
        <taxon>Heunggongvirae</taxon>
        <taxon>Uroviricota</taxon>
        <taxon>Caudoviricetes</taxon>
        <taxon>Peduoviridae</taxon>
        <taxon>Maltschvirus</taxon>
        <taxon>Maltschvirus maltsch</taxon>
    </lineage>
</organism>
<feature type="coiled-coil region" evidence="1">
    <location>
        <begin position="536"/>
        <end position="570"/>
    </location>
</feature>
<evidence type="ECO:0000256" key="1">
    <source>
        <dbReference type="SAM" id="Coils"/>
    </source>
</evidence>